<gene>
    <name evidence="1" type="ORF">ACFQZX_00095</name>
</gene>
<accession>A0ABW3AMC7</accession>
<keyword evidence="2" id="KW-1185">Reference proteome</keyword>
<proteinExistence type="predicted"/>
<reference evidence="2" key="1">
    <citation type="journal article" date="2019" name="Int. J. Syst. Evol. Microbiol.">
        <title>The Global Catalogue of Microorganisms (GCM) 10K type strain sequencing project: providing services to taxonomists for standard genome sequencing and annotation.</title>
        <authorList>
            <consortium name="The Broad Institute Genomics Platform"/>
            <consortium name="The Broad Institute Genome Sequencing Center for Infectious Disease"/>
            <person name="Wu L."/>
            <person name="Ma J."/>
        </authorList>
    </citation>
    <scope>NUCLEOTIDE SEQUENCE [LARGE SCALE GENOMIC DNA]</scope>
    <source>
        <strain evidence="2">CCUG 61484</strain>
    </source>
</reference>
<dbReference type="EMBL" id="JBHTHZ010000001">
    <property type="protein sequence ID" value="MFD0791990.1"/>
    <property type="molecule type" value="Genomic_DNA"/>
</dbReference>
<protein>
    <submittedName>
        <fullName evidence="1">Uncharacterized protein</fullName>
    </submittedName>
</protein>
<organism evidence="1 2">
    <name type="scientific">Mucilaginibacter litoreus</name>
    <dbReference type="NCBI Taxonomy" id="1048221"/>
    <lineage>
        <taxon>Bacteria</taxon>
        <taxon>Pseudomonadati</taxon>
        <taxon>Bacteroidota</taxon>
        <taxon>Sphingobacteriia</taxon>
        <taxon>Sphingobacteriales</taxon>
        <taxon>Sphingobacteriaceae</taxon>
        <taxon>Mucilaginibacter</taxon>
    </lineage>
</organism>
<dbReference type="Proteomes" id="UP001597010">
    <property type="component" value="Unassembled WGS sequence"/>
</dbReference>
<name>A0ABW3AMC7_9SPHI</name>
<comment type="caution">
    <text evidence="1">The sequence shown here is derived from an EMBL/GenBank/DDBJ whole genome shotgun (WGS) entry which is preliminary data.</text>
</comment>
<evidence type="ECO:0000313" key="1">
    <source>
        <dbReference type="EMBL" id="MFD0791990.1"/>
    </source>
</evidence>
<dbReference type="RefSeq" id="WP_377110698.1">
    <property type="nucleotide sequence ID" value="NZ_JBHTHZ010000001.1"/>
</dbReference>
<evidence type="ECO:0000313" key="2">
    <source>
        <dbReference type="Proteomes" id="UP001597010"/>
    </source>
</evidence>
<sequence length="154" mass="17754">MPNVTEKDIIDFLENKVVYHNREIQRIRDILSALSGSYIENTENANQSLENISAEMLRTENDRTVFRAVVKPLIVPDNYRSQLPMSLKISYVLDKINAGMKDDIANYIVSLQPDLQLDRLTKHLSTVLSELKSKSLLSAVKEGRKYRYSLIRQQ</sequence>